<sequence>MAQQYWPSAAKGWPQGQTQALKAPQGRADLRAPKHSGGRPRRSLAGRGPQNHLIMKAIYFLIFLLPSGLYAQNTKLNIDLFRLWQEGGTQSVELIVQGEPQAIKKLAQQTDSQYKYGLNDLAALSIPLQKLPIWWEHPAIQGLQAQRLSPQYFFEQDSLMLANNNARAAHEGWGLPQSFEGEGVLVGIIDDGYEWQHPDFWQPNDSSSRFLSIWDQDYFSPNFFMGQYGYGSYWNKAQIDSGLIAQPPGEHGSHVLGTAAGNGLAAQKYKGIAPKAELLAVALSEDGQFLPRFVDAVHHIFQEAKRLGKACAINSSVGAYYGSHDGQDLYTAMIEAMLEEENGRALIQAGGNARQAKMHWQKAQADSGCLAFLPLNGQLFRSSAFIDTSDWAQLHWQFELKGSQGQTLVLSRPFSPADLPPHSPLPAQRIDTIYIGSQGPLILVQYLAEWQGCLEWSFQLQGNNLQNQQLFLHWSGAGKVDIWSHERNMGLSDIVLQANVPHYIAPDNQQTLAAYWTCSPKVITVAAYQNRNQLHNYAGDTVSLAYAGFPIFGIADFSSLGPSRTGLQKPDLTAPGGQVLSAGSLAALQNARANNSPYLDQGGWHVSAKGTSMAAPMVTGAAALYFQCQPQANWAELKAALLQSARKDAWVYSAGAPPNIDWGAGKLDVQALLQNCLKPGCLDSNALNFMPNAWVEDGSCYYPSSTDYLGEQGPKLWPNPFNGQLQIELPQAGQLCFYNVLGQEVARYILPAGPKTIPTEDWPKGSYFWKWENGQSGKLIKQ</sequence>
<gene>
    <name evidence="9" type="ordered locus">SGRA_1350</name>
</gene>
<dbReference type="EMBL" id="CP002831">
    <property type="protein sequence ID" value="AFC24085.1"/>
    <property type="molecule type" value="Genomic_DNA"/>
</dbReference>
<keyword evidence="4 6" id="KW-0720">Serine protease</keyword>
<dbReference type="Gene3D" id="3.40.50.200">
    <property type="entry name" value="Peptidase S8/S53 domain"/>
    <property type="match status" value="2"/>
</dbReference>
<dbReference type="PROSITE" id="PS00138">
    <property type="entry name" value="SUBTILASE_SER"/>
    <property type="match status" value="1"/>
</dbReference>
<organism evidence="9 10">
    <name type="scientific">Saprospira grandis (strain Lewin)</name>
    <dbReference type="NCBI Taxonomy" id="984262"/>
    <lineage>
        <taxon>Bacteria</taxon>
        <taxon>Pseudomonadati</taxon>
        <taxon>Bacteroidota</taxon>
        <taxon>Saprospiria</taxon>
        <taxon>Saprospirales</taxon>
        <taxon>Saprospiraceae</taxon>
        <taxon>Saprospira</taxon>
    </lineage>
</organism>
<dbReference type="SUPFAM" id="SSF52743">
    <property type="entry name" value="Subtilisin-like"/>
    <property type="match status" value="1"/>
</dbReference>
<protein>
    <submittedName>
        <fullName evidence="9">Peptidase S8/S53 subtilisin kexin sedolisin</fullName>
    </submittedName>
</protein>
<dbReference type="KEGG" id="sgn:SGRA_1350"/>
<feature type="domain" description="Peptidase S8/S53" evidence="8">
    <location>
        <begin position="517"/>
        <end position="647"/>
    </location>
</feature>
<dbReference type="InterPro" id="IPR023828">
    <property type="entry name" value="Peptidase_S8_Ser-AS"/>
</dbReference>
<reference evidence="9 10" key="1">
    <citation type="journal article" date="2012" name="Stand. Genomic Sci.">
        <title>Complete genome sequencing and analysis of Saprospira grandis str. Lewin, a predatory marine bacterium.</title>
        <authorList>
            <person name="Saw J.H."/>
            <person name="Yuryev A."/>
            <person name="Kanbe M."/>
            <person name="Hou S."/>
            <person name="Young A.G."/>
            <person name="Aizawa S."/>
            <person name="Alam M."/>
        </authorList>
    </citation>
    <scope>NUCLEOTIDE SEQUENCE [LARGE SCALE GENOMIC DNA]</scope>
    <source>
        <strain evidence="9 10">Lewin</strain>
    </source>
</reference>
<evidence type="ECO:0000256" key="3">
    <source>
        <dbReference type="ARBA" id="ARBA00022801"/>
    </source>
</evidence>
<dbReference type="PANTHER" id="PTHR43806">
    <property type="entry name" value="PEPTIDASE S8"/>
    <property type="match status" value="1"/>
</dbReference>
<feature type="region of interest" description="Disordered" evidence="7">
    <location>
        <begin position="1"/>
        <end position="47"/>
    </location>
</feature>
<dbReference type="STRING" id="984262.SGRA_1350"/>
<dbReference type="GO" id="GO:0006508">
    <property type="term" value="P:proteolysis"/>
    <property type="evidence" value="ECO:0007669"/>
    <property type="project" value="UniProtKB-KW"/>
</dbReference>
<dbReference type="AlphaFoldDB" id="H6L6E3"/>
<dbReference type="Pfam" id="PF00082">
    <property type="entry name" value="Peptidase_S8"/>
    <property type="match status" value="2"/>
</dbReference>
<feature type="active site" description="Charge relay system" evidence="5 6">
    <location>
        <position position="612"/>
    </location>
</feature>
<keyword evidence="3 6" id="KW-0378">Hydrolase</keyword>
<feature type="compositionally biased region" description="Basic residues" evidence="7">
    <location>
        <begin position="33"/>
        <end position="44"/>
    </location>
</feature>
<dbReference type="eggNOG" id="COG1404">
    <property type="taxonomic scope" value="Bacteria"/>
</dbReference>
<dbReference type="Proteomes" id="UP000007519">
    <property type="component" value="Chromosome"/>
</dbReference>
<feature type="active site" description="Charge relay system" evidence="5 6">
    <location>
        <position position="251"/>
    </location>
</feature>
<evidence type="ECO:0000256" key="1">
    <source>
        <dbReference type="ARBA" id="ARBA00011073"/>
    </source>
</evidence>
<evidence type="ECO:0000313" key="10">
    <source>
        <dbReference type="Proteomes" id="UP000007519"/>
    </source>
</evidence>
<evidence type="ECO:0000256" key="4">
    <source>
        <dbReference type="ARBA" id="ARBA00022825"/>
    </source>
</evidence>
<accession>H6L6E3</accession>
<keyword evidence="10" id="KW-1185">Reference proteome</keyword>
<feature type="active site" description="Charge relay system" evidence="5 6">
    <location>
        <position position="190"/>
    </location>
</feature>
<evidence type="ECO:0000259" key="8">
    <source>
        <dbReference type="Pfam" id="PF00082"/>
    </source>
</evidence>
<evidence type="ECO:0000256" key="7">
    <source>
        <dbReference type="SAM" id="MobiDB-lite"/>
    </source>
</evidence>
<comment type="similarity">
    <text evidence="1 6">Belongs to the peptidase S8 family.</text>
</comment>
<dbReference type="PRINTS" id="PR00723">
    <property type="entry name" value="SUBTILISIN"/>
</dbReference>
<dbReference type="InterPro" id="IPR015500">
    <property type="entry name" value="Peptidase_S8_subtilisin-rel"/>
</dbReference>
<evidence type="ECO:0000313" key="9">
    <source>
        <dbReference type="EMBL" id="AFC24085.1"/>
    </source>
</evidence>
<dbReference type="InterPro" id="IPR000209">
    <property type="entry name" value="Peptidase_S8/S53_dom"/>
</dbReference>
<keyword evidence="2 6" id="KW-0645">Protease</keyword>
<feature type="domain" description="Peptidase S8/S53" evidence="8">
    <location>
        <begin position="181"/>
        <end position="354"/>
    </location>
</feature>
<evidence type="ECO:0000256" key="2">
    <source>
        <dbReference type="ARBA" id="ARBA00022670"/>
    </source>
</evidence>
<evidence type="ECO:0000256" key="5">
    <source>
        <dbReference type="PIRSR" id="PIRSR615500-1"/>
    </source>
</evidence>
<name>H6L6E3_SAPGL</name>
<dbReference type="PROSITE" id="PS51892">
    <property type="entry name" value="SUBTILASE"/>
    <property type="match status" value="1"/>
</dbReference>
<dbReference type="InterPro" id="IPR036852">
    <property type="entry name" value="Peptidase_S8/S53_dom_sf"/>
</dbReference>
<dbReference type="HOGENOM" id="CLU_020737_0_0_10"/>
<proteinExistence type="inferred from homology"/>
<dbReference type="InterPro" id="IPR050131">
    <property type="entry name" value="Peptidase_S8_subtilisin-like"/>
</dbReference>
<evidence type="ECO:0000256" key="6">
    <source>
        <dbReference type="PROSITE-ProRule" id="PRU01240"/>
    </source>
</evidence>
<dbReference type="GO" id="GO:0004252">
    <property type="term" value="F:serine-type endopeptidase activity"/>
    <property type="evidence" value="ECO:0007669"/>
    <property type="project" value="UniProtKB-UniRule"/>
</dbReference>
<dbReference type="PANTHER" id="PTHR43806:SF11">
    <property type="entry name" value="CEREVISIN-RELATED"/>
    <property type="match status" value="1"/>
</dbReference>